<keyword evidence="3" id="KW-1185">Reference proteome</keyword>
<dbReference type="InterPro" id="IPR050682">
    <property type="entry name" value="ModA/WtpA"/>
</dbReference>
<proteinExistence type="predicted"/>
<dbReference type="Proteomes" id="UP000315736">
    <property type="component" value="Unassembled WGS sequence"/>
</dbReference>
<dbReference type="EMBL" id="VJNB01000005">
    <property type="protein sequence ID" value="TSE19872.1"/>
    <property type="molecule type" value="Genomic_DNA"/>
</dbReference>
<dbReference type="Pfam" id="PF13531">
    <property type="entry name" value="SBP_bac_11"/>
    <property type="match status" value="1"/>
</dbReference>
<comment type="caution">
    <text evidence="2">The sequence shown here is derived from an EMBL/GenBank/DDBJ whole genome shotgun (WGS) entry which is preliminary data.</text>
</comment>
<evidence type="ECO:0000313" key="3">
    <source>
        <dbReference type="Proteomes" id="UP000315736"/>
    </source>
</evidence>
<dbReference type="PANTHER" id="PTHR30632">
    <property type="entry name" value="MOLYBDATE-BINDING PERIPLASMIC PROTEIN"/>
    <property type="match status" value="1"/>
</dbReference>
<accession>A0A554W8G9</accession>
<dbReference type="GO" id="GO:0015689">
    <property type="term" value="P:molybdate ion transport"/>
    <property type="evidence" value="ECO:0007669"/>
    <property type="project" value="TreeGrafter"/>
</dbReference>
<reference evidence="2 3" key="1">
    <citation type="submission" date="2019-07" db="EMBL/GenBank/DDBJ databases">
        <title>Tepidimonas alkaliphilus YIM 72238 draft genome.</title>
        <authorList>
            <person name="Da Costa M.S."/>
            <person name="Froufe H.J.C."/>
            <person name="Egas C."/>
            <person name="Albuquerque L."/>
        </authorList>
    </citation>
    <scope>NUCLEOTIDE SEQUENCE [LARGE SCALE GENOMIC DNA]</scope>
    <source>
        <strain evidence="2 3">YIM 72238</strain>
    </source>
</reference>
<keyword evidence="2" id="KW-0413">Isomerase</keyword>
<dbReference type="AlphaFoldDB" id="A0A554W8G9"/>
<protein>
    <submittedName>
        <fullName evidence="2">Aconitate isomerase</fullName>
        <ecNumber evidence="2">5.3.3.7</ecNumber>
    </submittedName>
</protein>
<dbReference type="RefSeq" id="WP_246100598.1">
    <property type="nucleotide sequence ID" value="NZ_VJNB01000005.1"/>
</dbReference>
<dbReference type="GO" id="GO:0030973">
    <property type="term" value="F:molybdate ion binding"/>
    <property type="evidence" value="ECO:0007669"/>
    <property type="project" value="TreeGrafter"/>
</dbReference>
<evidence type="ECO:0000256" key="1">
    <source>
        <dbReference type="SAM" id="MobiDB-lite"/>
    </source>
</evidence>
<feature type="region of interest" description="Disordered" evidence="1">
    <location>
        <begin position="231"/>
        <end position="250"/>
    </location>
</feature>
<name>A0A554W8G9_9BURK</name>
<dbReference type="SUPFAM" id="SSF53850">
    <property type="entry name" value="Periplasmic binding protein-like II"/>
    <property type="match status" value="1"/>
</dbReference>
<gene>
    <name evidence="2" type="primary">ais</name>
    <name evidence="2" type="ORF">Talka_01220</name>
</gene>
<dbReference type="EC" id="5.3.3.7" evidence="2"/>
<dbReference type="PANTHER" id="PTHR30632:SF11">
    <property type="entry name" value="BLR4797 PROTEIN"/>
    <property type="match status" value="1"/>
</dbReference>
<dbReference type="Gene3D" id="3.40.190.10">
    <property type="entry name" value="Periplasmic binding protein-like II"/>
    <property type="match status" value="2"/>
</dbReference>
<evidence type="ECO:0000313" key="2">
    <source>
        <dbReference type="EMBL" id="TSE19872.1"/>
    </source>
</evidence>
<sequence length="250" mass="25364">MTSAMPSDPSAPLRVLSSMATRRVLAELLRAWREAGGAPVAIESVGGVEAERRVAAGEPCDVVILASDAIERLLQGGHALAGSRVDLVRSPVAVAVPAGAPRPDLGSAAAVRAAVQAARRLGVSTGPSGRALQALFEQWGLGAHVRGRLVVPPPGVPVARLLAAGEIDLGFQQLSELIHEPGVQVVGILPPEIAIVTTFSGAIGAGSARAAVARALLAFMAAPAADEVKRREGMEPARLAPCPSDAAPPA</sequence>
<organism evidence="2 3">
    <name type="scientific">Tepidimonas alkaliphilus</name>
    <dbReference type="NCBI Taxonomy" id="2588942"/>
    <lineage>
        <taxon>Bacteria</taxon>
        <taxon>Pseudomonadati</taxon>
        <taxon>Pseudomonadota</taxon>
        <taxon>Betaproteobacteria</taxon>
        <taxon>Burkholderiales</taxon>
        <taxon>Tepidimonas</taxon>
    </lineage>
</organism>
<dbReference type="GO" id="GO:0047614">
    <property type="term" value="F:aconitate delta-isomerase activity"/>
    <property type="evidence" value="ECO:0007669"/>
    <property type="project" value="UniProtKB-EC"/>
</dbReference>